<keyword evidence="11 16" id="KW-0472">Membrane</keyword>
<keyword evidence="8 16" id="KW-1133">Transmembrane helix</keyword>
<dbReference type="PANTHER" id="PTHR21493:SF9">
    <property type="entry name" value="GOLGI TRANSPORT PROTEIN 1-RELATED"/>
    <property type="match status" value="1"/>
</dbReference>
<evidence type="ECO:0000256" key="11">
    <source>
        <dbReference type="ARBA" id="ARBA00023136"/>
    </source>
</evidence>
<dbReference type="Proteomes" id="UP000475862">
    <property type="component" value="Unassembled WGS sequence"/>
</dbReference>
<evidence type="ECO:0000256" key="14">
    <source>
        <dbReference type="ARBA" id="ARBA00025799"/>
    </source>
</evidence>
<keyword evidence="5" id="KW-0132">Cell division</keyword>
<dbReference type="GO" id="GO:0031262">
    <property type="term" value="C:Ndc80 complex"/>
    <property type="evidence" value="ECO:0007669"/>
    <property type="project" value="InterPro"/>
</dbReference>
<dbReference type="InterPro" id="IPR038275">
    <property type="entry name" value="Nuf2_N_sf"/>
</dbReference>
<feature type="transmembrane region" description="Helical" evidence="16">
    <location>
        <begin position="94"/>
        <end position="112"/>
    </location>
</feature>
<evidence type="ECO:0000259" key="17">
    <source>
        <dbReference type="Pfam" id="PF03800"/>
    </source>
</evidence>
<sequence>MSSMFEITDLQKIGVGLAGFGISFLFLGMLLLFDKGLLAIGNILFIVGLSCVIGVQRTLKFFFQRQKIKASLSFFGGISVVLFGWPIVGMLFEIYGFILLFSGFFPVVINFMRRVPLLGTLLNLPGITGLLDRVAGDTRRTMITYDSFKTIIKLKILFLGFQLMLYLSYYIIIPTNWRFMGHLLPFIIILPNKLNFIVTTFYPMAQIKKNSKMTWQPNVTTMNKQNKSSMYVEYGNLIKELEQYMPQFKATIKDLQEPSQSFVTDFYTDVFSEFFCDVNNLTEIHINQNLTYNEMYSETVPILNMCTALKYIYSKLGIDDFGLNDICDPSSKRTYRLLQTMINFIKYSDEKIHEVDAKMKAVRNMKDTIDRYKKQKDIIVNTINKKSLDRIQRGVELKTIAEEVKDGKSELAKIQKHRDDVLKELDKVKQDQDDIEKKCSKLCELKDNIIRDINDLRAQIVEAPDLLKADHERLKRMKNEITEKKTAMMAQVSAKKQTVIILEQELTAQEKRLRLLTDVTEKNERISKLLNEIESMLQKKCELEESSENLKEKIEIMERERADINNKINYFTKEMEREHNSYKSKYDALNKEIDSMIKQSSHQSETIKSLDFEINKCNLRKKELETDVITIMKDFEFAKNALNELQKNFNLETIKNLMHHVQNEHNDY</sequence>
<keyword evidence="7" id="KW-0498">Mitosis</keyword>
<dbReference type="GO" id="GO:0000139">
    <property type="term" value="C:Golgi membrane"/>
    <property type="evidence" value="ECO:0007669"/>
    <property type="project" value="UniProtKB-SubCell"/>
</dbReference>
<protein>
    <recommendedName>
        <fullName evidence="17">Kinetochore protein Nuf2 N-terminal domain-containing protein</fullName>
    </recommendedName>
</protein>
<organism evidence="18 19">
    <name type="scientific">Aphis glycines</name>
    <name type="common">Soybean aphid</name>
    <dbReference type="NCBI Taxonomy" id="307491"/>
    <lineage>
        <taxon>Eukaryota</taxon>
        <taxon>Metazoa</taxon>
        <taxon>Ecdysozoa</taxon>
        <taxon>Arthropoda</taxon>
        <taxon>Hexapoda</taxon>
        <taxon>Insecta</taxon>
        <taxon>Pterygota</taxon>
        <taxon>Neoptera</taxon>
        <taxon>Paraneoptera</taxon>
        <taxon>Hemiptera</taxon>
        <taxon>Sternorrhyncha</taxon>
        <taxon>Aphidomorpha</taxon>
        <taxon>Aphidoidea</taxon>
        <taxon>Aphididae</taxon>
        <taxon>Aphidini</taxon>
        <taxon>Aphis</taxon>
        <taxon>Aphis</taxon>
    </lineage>
</organism>
<keyword evidence="10 15" id="KW-0175">Coiled coil</keyword>
<evidence type="ECO:0000256" key="9">
    <source>
        <dbReference type="ARBA" id="ARBA00023034"/>
    </source>
</evidence>
<dbReference type="Pfam" id="PF03800">
    <property type="entry name" value="Nuf2"/>
    <property type="match status" value="1"/>
</dbReference>
<feature type="transmembrane region" description="Helical" evidence="16">
    <location>
        <begin position="39"/>
        <end position="59"/>
    </location>
</feature>
<evidence type="ECO:0000256" key="5">
    <source>
        <dbReference type="ARBA" id="ARBA00022618"/>
    </source>
</evidence>
<evidence type="ECO:0000313" key="19">
    <source>
        <dbReference type="Proteomes" id="UP000475862"/>
    </source>
</evidence>
<dbReference type="Gene3D" id="1.10.287.1490">
    <property type="match status" value="1"/>
</dbReference>
<keyword evidence="13" id="KW-0137">Centromere</keyword>
<evidence type="ECO:0000313" key="18">
    <source>
        <dbReference type="EMBL" id="KAE9539987.1"/>
    </source>
</evidence>
<comment type="caution">
    <text evidence="18">The sequence shown here is derived from an EMBL/GenBank/DDBJ whole genome shotgun (WGS) entry which is preliminary data.</text>
</comment>
<feature type="coiled-coil region" evidence="15">
    <location>
        <begin position="411"/>
        <end position="438"/>
    </location>
</feature>
<evidence type="ECO:0000256" key="3">
    <source>
        <dbReference type="ARBA" id="ARBA00005498"/>
    </source>
</evidence>
<dbReference type="AlphaFoldDB" id="A0A6G0TX26"/>
<dbReference type="GO" id="GO:0042147">
    <property type="term" value="P:retrograde transport, endosome to Golgi"/>
    <property type="evidence" value="ECO:0007669"/>
    <property type="project" value="InterPro"/>
</dbReference>
<evidence type="ECO:0000256" key="4">
    <source>
        <dbReference type="ARBA" id="ARBA00022454"/>
    </source>
</evidence>
<dbReference type="GO" id="GO:0006888">
    <property type="term" value="P:endoplasmic reticulum to Golgi vesicle-mediated transport"/>
    <property type="evidence" value="ECO:0007669"/>
    <property type="project" value="InterPro"/>
</dbReference>
<feature type="coiled-coil region" evidence="15">
    <location>
        <begin position="519"/>
        <end position="599"/>
    </location>
</feature>
<dbReference type="InterPro" id="IPR045176">
    <property type="entry name" value="Got1"/>
</dbReference>
<keyword evidence="4" id="KW-0158">Chromosome</keyword>
<dbReference type="PANTHER" id="PTHR21493">
    <property type="entry name" value="CGI-141-RELATED/LIPASE CONTAINING PROTEIN"/>
    <property type="match status" value="1"/>
</dbReference>
<keyword evidence="6 16" id="KW-0812">Transmembrane</keyword>
<evidence type="ECO:0000256" key="10">
    <source>
        <dbReference type="ARBA" id="ARBA00023054"/>
    </source>
</evidence>
<dbReference type="EMBL" id="VYZN01000014">
    <property type="protein sequence ID" value="KAE9539987.1"/>
    <property type="molecule type" value="Genomic_DNA"/>
</dbReference>
<gene>
    <name evidence="18" type="ORF">AGLY_005239</name>
</gene>
<dbReference type="GO" id="GO:0005829">
    <property type="term" value="C:cytosol"/>
    <property type="evidence" value="ECO:0007669"/>
    <property type="project" value="GOC"/>
</dbReference>
<dbReference type="OrthoDB" id="8194677at2759"/>
<dbReference type="Gene3D" id="1.10.418.60">
    <property type="entry name" value="Ncd80 complex, Nuf2 subunit"/>
    <property type="match status" value="1"/>
</dbReference>
<dbReference type="InterPro" id="IPR005549">
    <property type="entry name" value="Kinetochore_Nuf2_N"/>
</dbReference>
<evidence type="ECO:0000256" key="8">
    <source>
        <dbReference type="ARBA" id="ARBA00022989"/>
    </source>
</evidence>
<accession>A0A6G0TX26</accession>
<feature type="transmembrane region" description="Helical" evidence="16">
    <location>
        <begin position="12"/>
        <end position="33"/>
    </location>
</feature>
<dbReference type="GO" id="GO:0051301">
    <property type="term" value="P:cell division"/>
    <property type="evidence" value="ECO:0007669"/>
    <property type="project" value="UniProtKB-KW"/>
</dbReference>
<evidence type="ECO:0000256" key="6">
    <source>
        <dbReference type="ARBA" id="ARBA00022692"/>
    </source>
</evidence>
<keyword evidence="19" id="KW-1185">Reference proteome</keyword>
<feature type="domain" description="Kinetochore protein Nuf2 N-terminal" evidence="17">
    <location>
        <begin position="230"/>
        <end position="360"/>
    </location>
</feature>
<feature type="transmembrane region" description="Helical" evidence="16">
    <location>
        <begin position="156"/>
        <end position="173"/>
    </location>
</feature>
<keyword evidence="9" id="KW-0333">Golgi apparatus</keyword>
<reference evidence="18 19" key="1">
    <citation type="submission" date="2019-08" db="EMBL/GenBank/DDBJ databases">
        <title>The genome of the soybean aphid Biotype 1, its phylome, world population structure and adaptation to the North American continent.</title>
        <authorList>
            <person name="Giordano R."/>
            <person name="Donthu R.K."/>
            <person name="Hernandez A.G."/>
            <person name="Wright C.L."/>
            <person name="Zimin A.V."/>
        </authorList>
    </citation>
    <scope>NUCLEOTIDE SEQUENCE [LARGE SCALE GENOMIC DNA]</scope>
    <source>
        <tissue evidence="18">Whole aphids</tissue>
    </source>
</reference>
<evidence type="ECO:0000256" key="2">
    <source>
        <dbReference type="ARBA" id="ARBA00004653"/>
    </source>
</evidence>
<name>A0A6G0TX26_APHGL</name>
<comment type="subcellular location">
    <subcellularLocation>
        <location evidence="1">Chromosome</location>
        <location evidence="1">Centromere</location>
    </subcellularLocation>
    <subcellularLocation>
        <location evidence="2">Golgi apparatus membrane</location>
        <topology evidence="2">Multi-pass membrane protein</topology>
    </subcellularLocation>
</comment>
<evidence type="ECO:0000256" key="13">
    <source>
        <dbReference type="ARBA" id="ARBA00023328"/>
    </source>
</evidence>
<evidence type="ECO:0000256" key="16">
    <source>
        <dbReference type="SAM" id="Phobius"/>
    </source>
</evidence>
<evidence type="ECO:0000256" key="12">
    <source>
        <dbReference type="ARBA" id="ARBA00023306"/>
    </source>
</evidence>
<dbReference type="GO" id="GO:0005783">
    <property type="term" value="C:endoplasmic reticulum"/>
    <property type="evidence" value="ECO:0007669"/>
    <property type="project" value="TreeGrafter"/>
</dbReference>
<dbReference type="InterPro" id="IPR007305">
    <property type="entry name" value="Vesicle_transpt_Got1/SFT2"/>
</dbReference>
<feature type="transmembrane region" description="Helical" evidence="16">
    <location>
        <begin position="179"/>
        <end position="202"/>
    </location>
</feature>
<keyword evidence="12" id="KW-0131">Cell cycle</keyword>
<dbReference type="Pfam" id="PF04178">
    <property type="entry name" value="Got1"/>
    <property type="match status" value="1"/>
</dbReference>
<comment type="similarity">
    <text evidence="14">Belongs to the GOT1 family.</text>
</comment>
<evidence type="ECO:0000256" key="7">
    <source>
        <dbReference type="ARBA" id="ARBA00022776"/>
    </source>
</evidence>
<comment type="similarity">
    <text evidence="3">Belongs to the NUF2 family.</text>
</comment>
<evidence type="ECO:0000256" key="15">
    <source>
        <dbReference type="SAM" id="Coils"/>
    </source>
</evidence>
<evidence type="ECO:0000256" key="1">
    <source>
        <dbReference type="ARBA" id="ARBA00004584"/>
    </source>
</evidence>
<proteinExistence type="inferred from homology"/>
<feature type="transmembrane region" description="Helical" evidence="16">
    <location>
        <begin position="71"/>
        <end position="88"/>
    </location>
</feature>